<dbReference type="PANTHER" id="PTHR31439">
    <property type="entry name" value="EXPRESSED PROTEIN"/>
    <property type="match status" value="1"/>
</dbReference>
<name>A0ABP1B9J8_9BRYO</name>
<keyword evidence="2" id="KW-1185">Reference proteome</keyword>
<accession>A0ABP1B9J8</accession>
<reference evidence="1 2" key="1">
    <citation type="submission" date="2024-03" db="EMBL/GenBank/DDBJ databases">
        <authorList>
            <consortium name="ELIXIR-Norway"/>
            <consortium name="Elixir Norway"/>
        </authorList>
    </citation>
    <scope>NUCLEOTIDE SEQUENCE [LARGE SCALE GENOMIC DNA]</scope>
</reference>
<organism evidence="1 2">
    <name type="scientific">Sphagnum jensenii</name>
    <dbReference type="NCBI Taxonomy" id="128206"/>
    <lineage>
        <taxon>Eukaryota</taxon>
        <taxon>Viridiplantae</taxon>
        <taxon>Streptophyta</taxon>
        <taxon>Embryophyta</taxon>
        <taxon>Bryophyta</taxon>
        <taxon>Sphagnophytina</taxon>
        <taxon>Sphagnopsida</taxon>
        <taxon>Sphagnales</taxon>
        <taxon>Sphagnaceae</taxon>
        <taxon>Sphagnum</taxon>
    </lineage>
</organism>
<dbReference type="EMBL" id="OZ023703">
    <property type="protein sequence ID" value="CAK9871931.1"/>
    <property type="molecule type" value="Genomic_DNA"/>
</dbReference>
<sequence length="574" mass="65102">MSNLTPCCRRRFPTAGTLDEISPEGTETDLEVQQPMDGQVDAHLEGEGSNFKAEILTENILEILKEPSVREALASSLLKPLETGSYENVKKQFQKLNFPILVWMAYEVGRAKLHDRVNLTKDLKKSISGFTALLPPARLKMRAGNLKVWSMKIGEEAIHIATRLCYHIYIIWHLLVITICRDDDLKDEQKLIFHEILLLRNEHNMLLSEAETTTVGFDNPDVQELMKSRSHIDKKFLQLVMNELAKGHQDKMLYDLWQMMQGPTVHNSIHVKDKAVDNANESTLWPCSVESHFGRWVIKMEKPVLLMDIEGSYEDTNVKQMHNLHRLDYIQNLLSNVVRLKALLEVKVDIQPNFIDLTVSIGQVLAWVCNMDREKKQMGHFPSRVYLSVVPLNAGLTGVTMTGSSRNTSVKVGVTEKVQGGFNANINAAPSAGLNIRASKMTASEVEGKPWQLEQLSEDGDRGSSLIWDLSTLHGTKFDRLNPMNAEVKSSIWQFGKRIPENPLQELPFASDGSVNFTAEQFSNVMAWQYPRDLKDTTLVFNIVGCVHTTCTQPPFWETRMMPFKCQLEQKLEA</sequence>
<proteinExistence type="predicted"/>
<dbReference type="PANTHER" id="PTHR31439:SF4">
    <property type="entry name" value="NEURONAL PAS DOMAIN PROTEIN"/>
    <property type="match status" value="1"/>
</dbReference>
<evidence type="ECO:0000313" key="1">
    <source>
        <dbReference type="EMBL" id="CAK9871931.1"/>
    </source>
</evidence>
<evidence type="ECO:0000313" key="2">
    <source>
        <dbReference type="Proteomes" id="UP001497522"/>
    </source>
</evidence>
<protein>
    <submittedName>
        <fullName evidence="1">Uncharacterized protein</fullName>
    </submittedName>
</protein>
<dbReference type="Proteomes" id="UP001497522">
    <property type="component" value="Chromosome 2"/>
</dbReference>
<gene>
    <name evidence="1" type="ORF">CSSPJE1EN2_LOCUS14528</name>
</gene>